<feature type="transmembrane region" description="Helical" evidence="1">
    <location>
        <begin position="42"/>
        <end position="61"/>
    </location>
</feature>
<keyword evidence="3" id="KW-1185">Reference proteome</keyword>
<protein>
    <submittedName>
        <fullName evidence="2">Uncharacterized protein</fullName>
    </submittedName>
</protein>
<evidence type="ECO:0000256" key="1">
    <source>
        <dbReference type="SAM" id="Phobius"/>
    </source>
</evidence>
<proteinExistence type="predicted"/>
<gene>
    <name evidence="2" type="ORF">B0H66DRAFT_564484</name>
</gene>
<accession>A0AAE0HYB0</accession>
<dbReference type="EMBL" id="JAUEDM010000006">
    <property type="protein sequence ID" value="KAK3315090.1"/>
    <property type="molecule type" value="Genomic_DNA"/>
</dbReference>
<dbReference type="AlphaFoldDB" id="A0AAE0HYB0"/>
<name>A0AAE0HYB0_9PEZI</name>
<keyword evidence="1" id="KW-0812">Transmembrane</keyword>
<organism evidence="2 3">
    <name type="scientific">Apodospora peruviana</name>
    <dbReference type="NCBI Taxonomy" id="516989"/>
    <lineage>
        <taxon>Eukaryota</taxon>
        <taxon>Fungi</taxon>
        <taxon>Dikarya</taxon>
        <taxon>Ascomycota</taxon>
        <taxon>Pezizomycotina</taxon>
        <taxon>Sordariomycetes</taxon>
        <taxon>Sordariomycetidae</taxon>
        <taxon>Sordariales</taxon>
        <taxon>Lasiosphaeriaceae</taxon>
        <taxon>Apodospora</taxon>
    </lineage>
</organism>
<evidence type="ECO:0000313" key="3">
    <source>
        <dbReference type="Proteomes" id="UP001283341"/>
    </source>
</evidence>
<sequence length="680" mass="77262">MQGLWSTAVQLWGCHCRTCLRPPSAIGRRATTTAAPRRRKALASHVFIASYSAIMATAAVLDASHKDRKRAELDLKITEAKGKLAKLMQDSMAGDLAQLLEASPRYFNTFYYHWPNQPDALDVFCNYDAKYLLRHKRRVAPARRKNKRFCNEFFPAWRDDWDVSSRSLVLCRNAIVAEAADTGISEREPLSQTQLSKATEQVIELVDRLLRVAYEVTEAEAPDSHPPLNSPDSAYHLIRLLKSDGHPSYQYPSIDSELTNTVRDRLDELNLKAIGDWVPHRREHYVAKICYNLLVSDVPPGIRNYNTLVFGFTKLGEHKLGQAVVNHVLHRTHLKPTRATILCLLQHYRLKNDIVGFHKITQRILGYDERGIKLRRRTVDEIRNIPVLRKWARDSQAVIIRDYAVELPKFYWSHYQVILEGLLDFAMLKHAIEVFFVCLRQGFVPRGGLVNKLLHACLSTLDPGSIRVLIDGLIRNIGQTVSMLSDGRLGRFTPAISRKLRRLLSIRRAQMFEHDSTGGLTVLPLAMPLSLLGSIIYPTSPLMGLSQLERDPVSHFVTSIWINCIMGEINFWAETLDGIEDILLDTELLVHRVDLAVDLVDTALRRTPSYADEIERYKSMGKIYWMASECKSSTRRLKWLDNKVREITTGKPLGDAFDVLAERLAEPSLGQTPVPADASF</sequence>
<dbReference type="Proteomes" id="UP001283341">
    <property type="component" value="Unassembled WGS sequence"/>
</dbReference>
<comment type="caution">
    <text evidence="2">The sequence shown here is derived from an EMBL/GenBank/DDBJ whole genome shotgun (WGS) entry which is preliminary data.</text>
</comment>
<evidence type="ECO:0000313" key="2">
    <source>
        <dbReference type="EMBL" id="KAK3315090.1"/>
    </source>
</evidence>
<reference evidence="2" key="1">
    <citation type="journal article" date="2023" name="Mol. Phylogenet. Evol.">
        <title>Genome-scale phylogeny and comparative genomics of the fungal order Sordariales.</title>
        <authorList>
            <person name="Hensen N."/>
            <person name="Bonometti L."/>
            <person name="Westerberg I."/>
            <person name="Brannstrom I.O."/>
            <person name="Guillou S."/>
            <person name="Cros-Aarteil S."/>
            <person name="Calhoun S."/>
            <person name="Haridas S."/>
            <person name="Kuo A."/>
            <person name="Mondo S."/>
            <person name="Pangilinan J."/>
            <person name="Riley R."/>
            <person name="LaButti K."/>
            <person name="Andreopoulos B."/>
            <person name="Lipzen A."/>
            <person name="Chen C."/>
            <person name="Yan M."/>
            <person name="Daum C."/>
            <person name="Ng V."/>
            <person name="Clum A."/>
            <person name="Steindorff A."/>
            <person name="Ohm R.A."/>
            <person name="Martin F."/>
            <person name="Silar P."/>
            <person name="Natvig D.O."/>
            <person name="Lalanne C."/>
            <person name="Gautier V."/>
            <person name="Ament-Velasquez S.L."/>
            <person name="Kruys A."/>
            <person name="Hutchinson M.I."/>
            <person name="Powell A.J."/>
            <person name="Barry K."/>
            <person name="Miller A.N."/>
            <person name="Grigoriev I.V."/>
            <person name="Debuchy R."/>
            <person name="Gladieux P."/>
            <person name="Hiltunen Thoren M."/>
            <person name="Johannesson H."/>
        </authorList>
    </citation>
    <scope>NUCLEOTIDE SEQUENCE</scope>
    <source>
        <strain evidence="2">CBS 118394</strain>
    </source>
</reference>
<reference evidence="2" key="2">
    <citation type="submission" date="2023-06" db="EMBL/GenBank/DDBJ databases">
        <authorList>
            <consortium name="Lawrence Berkeley National Laboratory"/>
            <person name="Haridas S."/>
            <person name="Hensen N."/>
            <person name="Bonometti L."/>
            <person name="Westerberg I."/>
            <person name="Brannstrom I.O."/>
            <person name="Guillou S."/>
            <person name="Cros-Aarteil S."/>
            <person name="Calhoun S."/>
            <person name="Kuo A."/>
            <person name="Mondo S."/>
            <person name="Pangilinan J."/>
            <person name="Riley R."/>
            <person name="Labutti K."/>
            <person name="Andreopoulos B."/>
            <person name="Lipzen A."/>
            <person name="Chen C."/>
            <person name="Yanf M."/>
            <person name="Daum C."/>
            <person name="Ng V."/>
            <person name="Clum A."/>
            <person name="Steindorff A."/>
            <person name="Ohm R."/>
            <person name="Martin F."/>
            <person name="Silar P."/>
            <person name="Natvig D."/>
            <person name="Lalanne C."/>
            <person name="Gautier V."/>
            <person name="Ament-Velasquez S.L."/>
            <person name="Kruys A."/>
            <person name="Hutchinson M.I."/>
            <person name="Powell A.J."/>
            <person name="Barry K."/>
            <person name="Miller A.N."/>
            <person name="Grigoriev I.V."/>
            <person name="Debuchy R."/>
            <person name="Gladieux P."/>
            <person name="Thoren M.H."/>
            <person name="Johannesson H."/>
        </authorList>
    </citation>
    <scope>NUCLEOTIDE SEQUENCE</scope>
    <source>
        <strain evidence="2">CBS 118394</strain>
    </source>
</reference>
<keyword evidence="1" id="KW-0472">Membrane</keyword>
<keyword evidence="1" id="KW-1133">Transmembrane helix</keyword>